<dbReference type="EMBL" id="JAHOPB010000001">
    <property type="protein sequence ID" value="MBU8872876.1"/>
    <property type="molecule type" value="Genomic_DNA"/>
</dbReference>
<evidence type="ECO:0000313" key="7">
    <source>
        <dbReference type="Proteomes" id="UP000727907"/>
    </source>
</evidence>
<gene>
    <name evidence="6" type="ORF">KQ910_03835</name>
</gene>
<reference evidence="6 7" key="1">
    <citation type="submission" date="2021-06" db="EMBL/GenBank/DDBJ databases">
        <authorList>
            <person name="Lee D.H."/>
        </authorList>
    </citation>
    <scope>NUCLEOTIDE SEQUENCE [LARGE SCALE GENOMIC DNA]</scope>
    <source>
        <strain evidence="6 7">MMS21-HV4-11</strain>
    </source>
</reference>
<protein>
    <recommendedName>
        <fullName evidence="3">Regulatory protein RecX</fullName>
    </recommendedName>
</protein>
<dbReference type="Pfam" id="PF02631">
    <property type="entry name" value="RecX_HTH2"/>
    <property type="match status" value="1"/>
</dbReference>
<keyword evidence="7" id="KW-1185">Reference proteome</keyword>
<dbReference type="RefSeq" id="WP_216957156.1">
    <property type="nucleotide sequence ID" value="NZ_JAHOPB010000001.1"/>
</dbReference>
<name>A0ABS6IE45_9HYPH</name>
<evidence type="ECO:0000313" key="6">
    <source>
        <dbReference type="EMBL" id="MBU8872876.1"/>
    </source>
</evidence>
<comment type="caution">
    <text evidence="6">The sequence shown here is derived from an EMBL/GenBank/DDBJ whole genome shotgun (WGS) entry which is preliminary data.</text>
</comment>
<dbReference type="InterPro" id="IPR003783">
    <property type="entry name" value="Regulatory_RecX"/>
</dbReference>
<dbReference type="InterPro" id="IPR053924">
    <property type="entry name" value="RecX_HTH_2nd"/>
</dbReference>
<evidence type="ECO:0000256" key="2">
    <source>
        <dbReference type="ARBA" id="ARBA00009695"/>
    </source>
</evidence>
<accession>A0ABS6IE45</accession>
<dbReference type="PANTHER" id="PTHR33602:SF1">
    <property type="entry name" value="REGULATORY PROTEIN RECX FAMILY PROTEIN"/>
    <property type="match status" value="1"/>
</dbReference>
<comment type="subcellular location">
    <subcellularLocation>
        <location evidence="1">Cytoplasm</location>
    </subcellularLocation>
</comment>
<proteinExistence type="inferred from homology"/>
<evidence type="ECO:0000259" key="5">
    <source>
        <dbReference type="Pfam" id="PF02631"/>
    </source>
</evidence>
<comment type="similarity">
    <text evidence="2">Belongs to the RecX family.</text>
</comment>
<dbReference type="Proteomes" id="UP000727907">
    <property type="component" value="Unassembled WGS sequence"/>
</dbReference>
<evidence type="ECO:0000256" key="4">
    <source>
        <dbReference type="ARBA" id="ARBA00022490"/>
    </source>
</evidence>
<sequence>MKRTASPITAKYLQNAAVFYLERYASSAEGLRRVLRRRVSKARMLEAPVMENVEEAIEAVVQKFVTAGLLDDKAFAQTKARSLHRRGMSGRLTRQRLQVAGVGREDVDQAMTALDDELGTDPAKRELQAALAFARRRRLGPFRLKDRDDNKARDLASMARAGFAYALARKVIEAADPDALDEG</sequence>
<evidence type="ECO:0000256" key="1">
    <source>
        <dbReference type="ARBA" id="ARBA00004496"/>
    </source>
</evidence>
<evidence type="ECO:0000256" key="3">
    <source>
        <dbReference type="ARBA" id="ARBA00018111"/>
    </source>
</evidence>
<keyword evidence="4" id="KW-0963">Cytoplasm</keyword>
<dbReference type="PANTHER" id="PTHR33602">
    <property type="entry name" value="REGULATORY PROTEIN RECX FAMILY PROTEIN"/>
    <property type="match status" value="1"/>
</dbReference>
<organism evidence="6 7">
    <name type="scientific">Reyranella humidisoli</name>
    <dbReference type="NCBI Taxonomy" id="2849149"/>
    <lineage>
        <taxon>Bacteria</taxon>
        <taxon>Pseudomonadati</taxon>
        <taxon>Pseudomonadota</taxon>
        <taxon>Alphaproteobacteria</taxon>
        <taxon>Hyphomicrobiales</taxon>
        <taxon>Reyranellaceae</taxon>
        <taxon>Reyranella</taxon>
    </lineage>
</organism>
<feature type="domain" description="RecX second three-helical" evidence="5">
    <location>
        <begin position="71"/>
        <end position="111"/>
    </location>
</feature>